<feature type="coiled-coil region" evidence="7">
    <location>
        <begin position="226"/>
        <end position="253"/>
    </location>
</feature>
<keyword evidence="5 11" id="KW-0418">Kinase</keyword>
<reference evidence="12 14" key="2">
    <citation type="submission" date="2018-08" db="EMBL/GenBank/DDBJ databases">
        <title>A genome reference for cultivated species of the human gut microbiota.</title>
        <authorList>
            <person name="Zou Y."/>
            <person name="Xue W."/>
            <person name="Luo G."/>
        </authorList>
    </citation>
    <scope>NUCLEOTIDE SEQUENCE [LARGE SCALE GENOMIC DNA]</scope>
    <source>
        <strain evidence="12 14">AF22-3AC</strain>
    </source>
</reference>
<evidence type="ECO:0000259" key="9">
    <source>
        <dbReference type="PROSITE" id="PS50109"/>
    </source>
</evidence>
<dbReference type="Proteomes" id="UP000283341">
    <property type="component" value="Unassembled WGS sequence"/>
</dbReference>
<dbReference type="Proteomes" id="UP000061809">
    <property type="component" value="Chromosome"/>
</dbReference>
<dbReference type="Proteomes" id="UP000482653">
    <property type="component" value="Unassembled WGS sequence"/>
</dbReference>
<dbReference type="InterPro" id="IPR036890">
    <property type="entry name" value="HATPase_C_sf"/>
</dbReference>
<dbReference type="InterPro" id="IPR036097">
    <property type="entry name" value="HisK_dim/P_sf"/>
</dbReference>
<dbReference type="EMBL" id="VVYX01000026">
    <property type="protein sequence ID" value="KAA5416077.1"/>
    <property type="molecule type" value="Genomic_DNA"/>
</dbReference>
<dbReference type="PATRIC" id="fig|246787.4.peg.4152"/>
<dbReference type="InterPro" id="IPR050736">
    <property type="entry name" value="Sensor_HK_Regulatory"/>
</dbReference>
<keyword evidence="7" id="KW-0175">Coiled coil</keyword>
<dbReference type="EMBL" id="CP012801">
    <property type="protein sequence ID" value="ALJ61232.1"/>
    <property type="molecule type" value="Genomic_DNA"/>
</dbReference>
<dbReference type="AlphaFoldDB" id="A0A0P0GAW8"/>
<dbReference type="Pfam" id="PF02518">
    <property type="entry name" value="HATPase_c"/>
    <property type="match status" value="1"/>
</dbReference>
<evidence type="ECO:0000313" key="10">
    <source>
        <dbReference type="EMBL" id="ALJ61232.1"/>
    </source>
</evidence>
<evidence type="ECO:0000313" key="14">
    <source>
        <dbReference type="Proteomes" id="UP000283341"/>
    </source>
</evidence>
<reference evidence="11 15" key="3">
    <citation type="journal article" date="2019" name="Nat. Med.">
        <title>A library of human gut bacterial isolates paired with longitudinal multiomics data enables mechanistic microbiome research.</title>
        <authorList>
            <person name="Poyet M."/>
            <person name="Groussin M."/>
            <person name="Gibbons S.M."/>
            <person name="Avila-Pacheco J."/>
            <person name="Jiang X."/>
            <person name="Kearney S.M."/>
            <person name="Perrotta A.R."/>
            <person name="Berdy B."/>
            <person name="Zhao S."/>
            <person name="Lieberman T.D."/>
            <person name="Swanson P.K."/>
            <person name="Smith M."/>
            <person name="Roesemann S."/>
            <person name="Alexander J.E."/>
            <person name="Rich S.A."/>
            <person name="Livny J."/>
            <person name="Vlamakis H."/>
            <person name="Clish C."/>
            <person name="Bullock K."/>
            <person name="Deik A."/>
            <person name="Scott J."/>
            <person name="Pierce K.A."/>
            <person name="Xavier R.J."/>
            <person name="Alm E.J."/>
        </authorList>
    </citation>
    <scope>NUCLEOTIDE SEQUENCE [LARGE SCALE GENOMIC DNA]</scope>
    <source>
        <strain evidence="11 15">BIOML-A8</strain>
    </source>
</reference>
<evidence type="ECO:0000313" key="12">
    <source>
        <dbReference type="EMBL" id="RGS40108.1"/>
    </source>
</evidence>
<evidence type="ECO:0000313" key="15">
    <source>
        <dbReference type="Proteomes" id="UP000482653"/>
    </source>
</evidence>
<evidence type="ECO:0000256" key="7">
    <source>
        <dbReference type="SAM" id="Coils"/>
    </source>
</evidence>
<dbReference type="PANTHER" id="PTHR43711">
    <property type="entry name" value="TWO-COMPONENT HISTIDINE KINASE"/>
    <property type="match status" value="1"/>
</dbReference>
<dbReference type="RefSeq" id="WP_029427185.1">
    <property type="nucleotide sequence ID" value="NZ_CP012801.1"/>
</dbReference>
<dbReference type="InterPro" id="IPR003594">
    <property type="entry name" value="HATPase_dom"/>
</dbReference>
<evidence type="ECO:0000313" key="13">
    <source>
        <dbReference type="Proteomes" id="UP000061809"/>
    </source>
</evidence>
<protein>
    <recommendedName>
        <fullName evidence="2">histidine kinase</fullName>
        <ecNumber evidence="2">2.7.13.3</ecNumber>
    </recommendedName>
</protein>
<dbReference type="EC" id="2.7.13.3" evidence="2"/>
<dbReference type="Gene3D" id="1.10.287.130">
    <property type="match status" value="1"/>
</dbReference>
<dbReference type="SUPFAM" id="SSF47384">
    <property type="entry name" value="Homodimeric domain of signal transducing histidine kinase"/>
    <property type="match status" value="1"/>
</dbReference>
<evidence type="ECO:0000256" key="1">
    <source>
        <dbReference type="ARBA" id="ARBA00000085"/>
    </source>
</evidence>
<keyword evidence="8" id="KW-0472">Membrane</keyword>
<keyword evidence="8" id="KW-0812">Transmembrane</keyword>
<gene>
    <name evidence="10" type="primary">bvgS_3</name>
    <name evidence="10" type="ORF">BcellWH2_04012</name>
    <name evidence="12" type="ORF">DWX97_02235</name>
    <name evidence="11" type="ORF">F2Y87_19570</name>
</gene>
<dbReference type="SUPFAM" id="SSF55874">
    <property type="entry name" value="ATPase domain of HSP90 chaperone/DNA topoisomerase II/histidine kinase"/>
    <property type="match status" value="1"/>
</dbReference>
<dbReference type="GO" id="GO:0000155">
    <property type="term" value="F:phosphorelay sensor kinase activity"/>
    <property type="evidence" value="ECO:0007669"/>
    <property type="project" value="InterPro"/>
</dbReference>
<evidence type="ECO:0000313" key="11">
    <source>
        <dbReference type="EMBL" id="KAA5416077.1"/>
    </source>
</evidence>
<dbReference type="CDD" id="cd00082">
    <property type="entry name" value="HisKA"/>
    <property type="match status" value="1"/>
</dbReference>
<evidence type="ECO:0000256" key="5">
    <source>
        <dbReference type="ARBA" id="ARBA00022777"/>
    </source>
</evidence>
<dbReference type="PANTHER" id="PTHR43711:SF26">
    <property type="entry name" value="SENSOR HISTIDINE KINASE RCSC"/>
    <property type="match status" value="1"/>
</dbReference>
<evidence type="ECO:0000256" key="6">
    <source>
        <dbReference type="ARBA" id="ARBA00023012"/>
    </source>
</evidence>
<dbReference type="Gene3D" id="3.30.565.10">
    <property type="entry name" value="Histidine kinase-like ATPase, C-terminal domain"/>
    <property type="match status" value="1"/>
</dbReference>
<keyword evidence="4 10" id="KW-0808">Transferase</keyword>
<dbReference type="PRINTS" id="PR00344">
    <property type="entry name" value="BCTRLSENSOR"/>
</dbReference>
<keyword evidence="3" id="KW-0597">Phosphoprotein</keyword>
<dbReference type="PROSITE" id="PS50109">
    <property type="entry name" value="HIS_KIN"/>
    <property type="match status" value="1"/>
</dbReference>
<organism evidence="10 13">
    <name type="scientific">Bacteroides cellulosilyticus</name>
    <dbReference type="NCBI Taxonomy" id="246787"/>
    <lineage>
        <taxon>Bacteria</taxon>
        <taxon>Pseudomonadati</taxon>
        <taxon>Bacteroidota</taxon>
        <taxon>Bacteroidia</taxon>
        <taxon>Bacteroidales</taxon>
        <taxon>Bacteroidaceae</taxon>
        <taxon>Bacteroides</taxon>
    </lineage>
</organism>
<name>A0A0P0GAW8_9BACE</name>
<keyword evidence="6" id="KW-0902">Two-component regulatory system</keyword>
<sequence>MINYLIKIITTLWFIFFCLQVSVAQEIDVNQTRKHLLQTLQDNSVDKQQRMELYIDLYDLSDDVTSKRTYINESLQLAIQLKNQIYIFETLDILCRSYKDEPDSLRYYQQIGEECLEGAYKDFYMAWLKAFPSVCKMDEAEKPDEANEEISRYKRHKVNLSDKSQEVQWEMILCSAMECISYFSPSVANSEDRIVHLKNIHHLVSGLPFEVSYKFNWYYLTRIEFIYRAEGKAEEAAKAVEALEQTEQLYDNQFELPFYKRRAYIRTRSREALRMGVYSELLYFGDIIGRKRADEIYSRMKEYYQVKTPEENKEWLLPSAFRYYFYTAQYDLAMRTIDELLEQTDSADTNSRTELLAKKINLVTRWKQHYKEGFDAFWEYTSLMEGNHVEETNKQLAEMRSLFEVDKLKIEQAELQARYHRVAFVVLIVLLLVFFIWGLYQYLLTKRLKATKQALILSNEKVAEESERAKASDRMKTEFLQSMCHEIRTPLNAICGFSTLLLNEDLDQEDKKDFPVIIEKNSNQLTELFEDILQVSDLSSSLELFPMERIDILPICAGLLDMCKGKTKKSGITWLFESGLDECLVKTNDKYLQHVVEHILNNAAKFTTAGTIRMNLMRTGGKIRIMVSDTGIGIPADKAEYIFDRFTKLDDFMPGTGLGLYSCRLIVTRLGGSIYLDTSYRDGACFCIDLPDEK</sequence>
<dbReference type="InterPro" id="IPR004358">
    <property type="entry name" value="Sig_transdc_His_kin-like_C"/>
</dbReference>
<evidence type="ECO:0000256" key="8">
    <source>
        <dbReference type="SAM" id="Phobius"/>
    </source>
</evidence>
<dbReference type="SMART" id="SM00388">
    <property type="entry name" value="HisKA"/>
    <property type="match status" value="1"/>
</dbReference>
<comment type="catalytic activity">
    <reaction evidence="1">
        <text>ATP + protein L-histidine = ADP + protein N-phospho-L-histidine.</text>
        <dbReference type="EC" id="2.7.13.3"/>
    </reaction>
</comment>
<evidence type="ECO:0000256" key="2">
    <source>
        <dbReference type="ARBA" id="ARBA00012438"/>
    </source>
</evidence>
<dbReference type="InterPro" id="IPR005467">
    <property type="entry name" value="His_kinase_dom"/>
</dbReference>
<dbReference type="EMBL" id="QRVJ01000001">
    <property type="protein sequence ID" value="RGS40108.1"/>
    <property type="molecule type" value="Genomic_DNA"/>
</dbReference>
<accession>A0A0P0GAW8</accession>
<feature type="transmembrane region" description="Helical" evidence="8">
    <location>
        <begin position="422"/>
        <end position="443"/>
    </location>
</feature>
<dbReference type="Pfam" id="PF00512">
    <property type="entry name" value="HisKA"/>
    <property type="match status" value="1"/>
</dbReference>
<feature type="domain" description="Histidine kinase" evidence="9">
    <location>
        <begin position="482"/>
        <end position="694"/>
    </location>
</feature>
<dbReference type="SMART" id="SM00387">
    <property type="entry name" value="HATPase_c"/>
    <property type="match status" value="1"/>
</dbReference>
<reference evidence="10 13" key="1">
    <citation type="journal article" date="2015" name="Science">
        <title>Genetic determinants of in vivo fitness and diet responsiveness in multiple human gut Bacteroides.</title>
        <authorList>
            <person name="Wu M."/>
            <person name="McNulty N.P."/>
            <person name="Rodionov D.A."/>
            <person name="Khoroshkin M.S."/>
            <person name="Griffin N.W."/>
            <person name="Cheng J."/>
            <person name="Latreille P."/>
            <person name="Kerstetter R.A."/>
            <person name="Terrapon N."/>
            <person name="Henrissat B."/>
            <person name="Osterman A.L."/>
            <person name="Gordon J.I."/>
        </authorList>
    </citation>
    <scope>NUCLEOTIDE SEQUENCE [LARGE SCALE GENOMIC DNA]</scope>
    <source>
        <strain evidence="10 13">WH2</strain>
    </source>
</reference>
<evidence type="ECO:0000256" key="4">
    <source>
        <dbReference type="ARBA" id="ARBA00022679"/>
    </source>
</evidence>
<dbReference type="InterPro" id="IPR003661">
    <property type="entry name" value="HisK_dim/P_dom"/>
</dbReference>
<dbReference type="KEGG" id="bcel:BcellWH2_04012"/>
<keyword evidence="8" id="KW-1133">Transmembrane helix</keyword>
<proteinExistence type="predicted"/>
<evidence type="ECO:0000256" key="3">
    <source>
        <dbReference type="ARBA" id="ARBA00022553"/>
    </source>
</evidence>